<evidence type="ECO:0000313" key="2">
    <source>
        <dbReference type="EMBL" id="KOH45701.1"/>
    </source>
</evidence>
<dbReference type="RefSeq" id="WP_053181242.1">
    <property type="nucleotide sequence ID" value="NZ_LGIA01000078.1"/>
</dbReference>
<feature type="domain" description="Pvc16 N-terminal" evidence="1">
    <location>
        <begin position="9"/>
        <end position="182"/>
    </location>
</feature>
<dbReference type="Proteomes" id="UP000036958">
    <property type="component" value="Unassembled WGS sequence"/>
</dbReference>
<evidence type="ECO:0000313" key="3">
    <source>
        <dbReference type="Proteomes" id="UP000036958"/>
    </source>
</evidence>
<dbReference type="Pfam" id="PF14065">
    <property type="entry name" value="Pvc16_N"/>
    <property type="match status" value="1"/>
</dbReference>
<name>A0A0L8VB72_9BACT</name>
<reference evidence="3" key="1">
    <citation type="submission" date="2015-07" db="EMBL/GenBank/DDBJ databases">
        <title>Genome sequencing of Sunxiuqinia dokdonensis strain SK.</title>
        <authorList>
            <person name="Ahn S."/>
            <person name="Kim B.-C."/>
        </authorList>
    </citation>
    <scope>NUCLEOTIDE SEQUENCE [LARGE SCALE GENOMIC DNA]</scope>
    <source>
        <strain evidence="3">SK</strain>
    </source>
</reference>
<sequence length="187" mass="21339">MIELALFFLKTQLNNYLKLRTGSEDKVELIPLFDKNGKMQVSNVAMTLVNIEEERVMKNQNLYRETPQGTIAKTDPKVMVNLYVLFSANFGEDEFGYRESLKFISYVISFFQSHSLFTPGSYPDLNDQLTKLSAELFTLSLEQQNNLWGALGAKQMCSVMYKVKLLAIFDDNIKMDAPPITEANLNP</sequence>
<dbReference type="EMBL" id="LGIA01000078">
    <property type="protein sequence ID" value="KOH45701.1"/>
    <property type="molecule type" value="Genomic_DNA"/>
</dbReference>
<organism evidence="2 3">
    <name type="scientific">Sunxiuqinia dokdonensis</name>
    <dbReference type="NCBI Taxonomy" id="1409788"/>
    <lineage>
        <taxon>Bacteria</taxon>
        <taxon>Pseudomonadati</taxon>
        <taxon>Bacteroidota</taxon>
        <taxon>Bacteroidia</taxon>
        <taxon>Marinilabiliales</taxon>
        <taxon>Prolixibacteraceae</taxon>
        <taxon>Sunxiuqinia</taxon>
    </lineage>
</organism>
<dbReference type="InterPro" id="IPR025351">
    <property type="entry name" value="Pvc16_N"/>
</dbReference>
<accession>A0A0L8VB72</accession>
<dbReference type="AlphaFoldDB" id="A0A0L8VB72"/>
<gene>
    <name evidence="2" type="ORF">NC99_14770</name>
</gene>
<dbReference type="STRING" id="1409788.NC99_14770"/>
<keyword evidence="3" id="KW-1185">Reference proteome</keyword>
<proteinExistence type="predicted"/>
<comment type="caution">
    <text evidence="2">The sequence shown here is derived from an EMBL/GenBank/DDBJ whole genome shotgun (WGS) entry which is preliminary data.</text>
</comment>
<evidence type="ECO:0000259" key="1">
    <source>
        <dbReference type="Pfam" id="PF14065"/>
    </source>
</evidence>
<dbReference type="OrthoDB" id="7560784at2"/>
<protein>
    <recommendedName>
        <fullName evidence="1">Pvc16 N-terminal domain-containing protein</fullName>
    </recommendedName>
</protein>